<name>A0ACD5Z6A3_AVESA</name>
<accession>A0ACD5Z6A3</accession>
<proteinExistence type="predicted"/>
<reference evidence="1" key="2">
    <citation type="submission" date="2025-09" db="UniProtKB">
        <authorList>
            <consortium name="EnsemblPlants"/>
        </authorList>
    </citation>
    <scope>IDENTIFICATION</scope>
</reference>
<evidence type="ECO:0000313" key="1">
    <source>
        <dbReference type="EnsemblPlants" id="AVESA.00010b.r2.6CG1100450.1.CDS.1"/>
    </source>
</evidence>
<reference evidence="1" key="1">
    <citation type="submission" date="2021-05" db="EMBL/GenBank/DDBJ databases">
        <authorList>
            <person name="Scholz U."/>
            <person name="Mascher M."/>
            <person name="Fiebig A."/>
        </authorList>
    </citation>
    <scope>NUCLEOTIDE SEQUENCE [LARGE SCALE GENOMIC DNA]</scope>
</reference>
<protein>
    <submittedName>
        <fullName evidence="1">Uncharacterized protein</fullName>
    </submittedName>
</protein>
<evidence type="ECO:0000313" key="2">
    <source>
        <dbReference type="Proteomes" id="UP001732700"/>
    </source>
</evidence>
<sequence length="114" mass="12823">MNTCTMLVRCTLARALREEMRKVWTLPSDEALQASGIEWLLSLLNGMNGDMRSRTLFLLWRVWHHRNNCIHGDGKASIAASTTFIANYLTSFSTITLAKFDPKGKAVASLELHV</sequence>
<organism evidence="1 2">
    <name type="scientific">Avena sativa</name>
    <name type="common">Oat</name>
    <dbReference type="NCBI Taxonomy" id="4498"/>
    <lineage>
        <taxon>Eukaryota</taxon>
        <taxon>Viridiplantae</taxon>
        <taxon>Streptophyta</taxon>
        <taxon>Embryophyta</taxon>
        <taxon>Tracheophyta</taxon>
        <taxon>Spermatophyta</taxon>
        <taxon>Magnoliopsida</taxon>
        <taxon>Liliopsida</taxon>
        <taxon>Poales</taxon>
        <taxon>Poaceae</taxon>
        <taxon>BOP clade</taxon>
        <taxon>Pooideae</taxon>
        <taxon>Poodae</taxon>
        <taxon>Poeae</taxon>
        <taxon>Poeae Chloroplast Group 1 (Aveneae type)</taxon>
        <taxon>Aveninae</taxon>
        <taxon>Avena</taxon>
    </lineage>
</organism>
<dbReference type="Proteomes" id="UP001732700">
    <property type="component" value="Chromosome 6C"/>
</dbReference>
<keyword evidence="2" id="KW-1185">Reference proteome</keyword>
<dbReference type="EnsemblPlants" id="AVESA.00010b.r2.6CG1100450.1">
    <property type="protein sequence ID" value="AVESA.00010b.r2.6CG1100450.1.CDS.1"/>
    <property type="gene ID" value="AVESA.00010b.r2.6CG1100450"/>
</dbReference>